<organism evidence="3 4">
    <name type="scientific">Lapidilactobacillus mulanensis</name>
    <dbReference type="NCBI Taxonomy" id="2485999"/>
    <lineage>
        <taxon>Bacteria</taxon>
        <taxon>Bacillati</taxon>
        <taxon>Bacillota</taxon>
        <taxon>Bacilli</taxon>
        <taxon>Lactobacillales</taxon>
        <taxon>Lactobacillaceae</taxon>
        <taxon>Lapidilactobacillus</taxon>
    </lineage>
</organism>
<keyword evidence="1 2" id="KW-0732">Signal</keyword>
<evidence type="ECO:0000256" key="1">
    <source>
        <dbReference type="ARBA" id="ARBA00022729"/>
    </source>
</evidence>
<name>A0ABW4DJX3_9LACO</name>
<dbReference type="EMBL" id="JBHTOF010000021">
    <property type="protein sequence ID" value="MFD1464962.1"/>
    <property type="molecule type" value="Genomic_DNA"/>
</dbReference>
<comment type="caution">
    <text evidence="3">The sequence shown here is derived from an EMBL/GenBank/DDBJ whole genome shotgun (WGS) entry which is preliminary data.</text>
</comment>
<dbReference type="PANTHER" id="PTHR43649">
    <property type="entry name" value="ARABINOSE-BINDING PROTEIN-RELATED"/>
    <property type="match status" value="1"/>
</dbReference>
<dbReference type="InterPro" id="IPR050490">
    <property type="entry name" value="Bact_solute-bd_prot1"/>
</dbReference>
<dbReference type="PROSITE" id="PS51257">
    <property type="entry name" value="PROKAR_LIPOPROTEIN"/>
    <property type="match status" value="1"/>
</dbReference>
<evidence type="ECO:0000256" key="2">
    <source>
        <dbReference type="SAM" id="SignalP"/>
    </source>
</evidence>
<evidence type="ECO:0000313" key="4">
    <source>
        <dbReference type="Proteomes" id="UP001597244"/>
    </source>
</evidence>
<feature type="chain" id="PRO_5047030286" evidence="2">
    <location>
        <begin position="23"/>
        <end position="524"/>
    </location>
</feature>
<evidence type="ECO:0000313" key="3">
    <source>
        <dbReference type="EMBL" id="MFD1464962.1"/>
    </source>
</evidence>
<dbReference type="SUPFAM" id="SSF53850">
    <property type="entry name" value="Periplasmic binding protein-like II"/>
    <property type="match status" value="1"/>
</dbReference>
<dbReference type="PANTHER" id="PTHR43649:SF33">
    <property type="entry name" value="POLYGALACTURONAN_RHAMNOGALACTURONAN-BINDING PROTEIN YTCQ"/>
    <property type="match status" value="1"/>
</dbReference>
<keyword evidence="4" id="KW-1185">Reference proteome</keyword>
<protein>
    <submittedName>
        <fullName evidence="3">ABC transporter substrate-binding protein</fullName>
    </submittedName>
</protein>
<accession>A0ABW4DJX3</accession>
<proteinExistence type="predicted"/>
<reference evidence="4" key="1">
    <citation type="journal article" date="2019" name="Int. J. Syst. Evol. Microbiol.">
        <title>The Global Catalogue of Microorganisms (GCM) 10K type strain sequencing project: providing services to taxonomists for standard genome sequencing and annotation.</title>
        <authorList>
            <consortium name="The Broad Institute Genomics Platform"/>
            <consortium name="The Broad Institute Genome Sequencing Center for Infectious Disease"/>
            <person name="Wu L."/>
            <person name="Ma J."/>
        </authorList>
    </citation>
    <scope>NUCLEOTIDE SEQUENCE [LARGE SCALE GENOMIC DNA]</scope>
    <source>
        <strain evidence="4">CCM 8951</strain>
    </source>
</reference>
<gene>
    <name evidence="3" type="ORF">ACFQ4L_02500</name>
</gene>
<dbReference type="RefSeq" id="WP_125578387.1">
    <property type="nucleotide sequence ID" value="NZ_JBHTOF010000021.1"/>
</dbReference>
<dbReference type="Gene3D" id="3.40.190.10">
    <property type="entry name" value="Periplasmic binding protein-like II"/>
    <property type="match status" value="2"/>
</dbReference>
<feature type="signal peptide" evidence="2">
    <location>
        <begin position="1"/>
        <end position="22"/>
    </location>
</feature>
<dbReference type="Proteomes" id="UP001597244">
    <property type="component" value="Unassembled WGS sequence"/>
</dbReference>
<sequence>MKKWKVALTGLALSSVTLVILSGCGSKSTGATKVDSNTITLMAPDHSDVHPKNEDLWMWKQYKKMSGVNVKWETVKDWDQKKQLILSRKTLPDAFYQTGWSNDELVKYGTQGIFQPLEKLIPKYAPNLNKLMKEDPSIKKALTTPDGHIYGLPYTGSDPMGGGRAFKLYFNKKWLDKLNLKAPTNTEELEQVLTAFVTKDPNGNGKADEQGYYMDSDQFGPLELMVKSAFGLNSAGRTAMENNYYVDDNNKLQYVFSSDKMKEVWEYEAELYKKGLIAKTAFAGVDYDKWVADAGKDVVGLFSWVGRDFIGAEAMANYVPTTILNGPNGQKGSLVTQSPVMGTSAFVITKDAKDPKKLLKWVDYFYSEKGSEFGFYGKEGVTYEVKDGKKVYVDKILNYPKGAQLGAYQYVDNVYAGFFPYLEQPEANKEIAYGREPEVYTDAPLDNLPKQILPTFMSTPDESSQLSTITTDMNKYVEQARVKFVTGKWNIDDNWDQYISQLKKIGLDQWVKIRRQQYVRYQKN</sequence>